<proteinExistence type="predicted"/>
<accession>A0A8X6U2I8</accession>
<keyword evidence="2" id="KW-1185">Reference proteome</keyword>
<dbReference type="EMBL" id="BMAW01070531">
    <property type="protein sequence ID" value="GFT73734.1"/>
    <property type="molecule type" value="Genomic_DNA"/>
</dbReference>
<evidence type="ECO:0000313" key="1">
    <source>
        <dbReference type="EMBL" id="GFT73734.1"/>
    </source>
</evidence>
<dbReference type="Proteomes" id="UP000887013">
    <property type="component" value="Unassembled WGS sequence"/>
</dbReference>
<name>A0A8X6U2I8_NEPPI</name>
<reference evidence="1" key="1">
    <citation type="submission" date="2020-08" db="EMBL/GenBank/DDBJ databases">
        <title>Multicomponent nature underlies the extraordinary mechanical properties of spider dragline silk.</title>
        <authorList>
            <person name="Kono N."/>
            <person name="Nakamura H."/>
            <person name="Mori M."/>
            <person name="Yoshida Y."/>
            <person name="Ohtoshi R."/>
            <person name="Malay A.D."/>
            <person name="Moran D.A.P."/>
            <person name="Tomita M."/>
            <person name="Numata K."/>
            <person name="Arakawa K."/>
        </authorList>
    </citation>
    <scope>NUCLEOTIDE SEQUENCE</scope>
</reference>
<dbReference type="AlphaFoldDB" id="A0A8X6U2I8"/>
<sequence length="156" mass="17821">MNFLRNELEEEEHRVLAESGFGLQVKIKIKLFQPFSNQNTSASVLTSSVENFSVKIKCLFCDFNHNNQDGRKAVAMTQEERKAAVIGKRCCLVYLKPRHVVKNCRSSVRCLICEKVHFIILCAEPAPSLKNVDTSFKKSSNTEILLSYLPNNLRRE</sequence>
<gene>
    <name evidence="1" type="primary">X975_02399</name>
    <name evidence="1" type="ORF">NPIL_641261</name>
</gene>
<organism evidence="1 2">
    <name type="scientific">Nephila pilipes</name>
    <name type="common">Giant wood spider</name>
    <name type="synonym">Nephila maculata</name>
    <dbReference type="NCBI Taxonomy" id="299642"/>
    <lineage>
        <taxon>Eukaryota</taxon>
        <taxon>Metazoa</taxon>
        <taxon>Ecdysozoa</taxon>
        <taxon>Arthropoda</taxon>
        <taxon>Chelicerata</taxon>
        <taxon>Arachnida</taxon>
        <taxon>Araneae</taxon>
        <taxon>Araneomorphae</taxon>
        <taxon>Entelegynae</taxon>
        <taxon>Araneoidea</taxon>
        <taxon>Nephilidae</taxon>
        <taxon>Nephila</taxon>
    </lineage>
</organism>
<evidence type="ECO:0000313" key="2">
    <source>
        <dbReference type="Proteomes" id="UP000887013"/>
    </source>
</evidence>
<protein>
    <submittedName>
        <fullName evidence="1">Uncharacterized protein</fullName>
    </submittedName>
</protein>
<comment type="caution">
    <text evidence="1">The sequence shown here is derived from an EMBL/GenBank/DDBJ whole genome shotgun (WGS) entry which is preliminary data.</text>
</comment>
<dbReference type="OrthoDB" id="6416249at2759"/>